<feature type="compositionally biased region" description="Low complexity" evidence="1">
    <location>
        <begin position="149"/>
        <end position="177"/>
    </location>
</feature>
<organism evidence="2 3">
    <name type="scientific">Mycena albidolilacea</name>
    <dbReference type="NCBI Taxonomy" id="1033008"/>
    <lineage>
        <taxon>Eukaryota</taxon>
        <taxon>Fungi</taxon>
        <taxon>Dikarya</taxon>
        <taxon>Basidiomycota</taxon>
        <taxon>Agaricomycotina</taxon>
        <taxon>Agaricomycetes</taxon>
        <taxon>Agaricomycetidae</taxon>
        <taxon>Agaricales</taxon>
        <taxon>Marasmiineae</taxon>
        <taxon>Mycenaceae</taxon>
        <taxon>Mycena</taxon>
    </lineage>
</organism>
<protein>
    <submittedName>
        <fullName evidence="2">Uncharacterized protein</fullName>
    </submittedName>
</protein>
<comment type="caution">
    <text evidence="2">The sequence shown here is derived from an EMBL/GenBank/DDBJ whole genome shotgun (WGS) entry which is preliminary data.</text>
</comment>
<dbReference type="EMBL" id="JARIHO010000013">
    <property type="protein sequence ID" value="KAJ7351484.1"/>
    <property type="molecule type" value="Genomic_DNA"/>
</dbReference>
<reference evidence="2" key="1">
    <citation type="submission" date="2023-03" db="EMBL/GenBank/DDBJ databases">
        <title>Massive genome expansion in bonnet fungi (Mycena s.s.) driven by repeated elements and novel gene families across ecological guilds.</title>
        <authorList>
            <consortium name="Lawrence Berkeley National Laboratory"/>
            <person name="Harder C.B."/>
            <person name="Miyauchi S."/>
            <person name="Viragh M."/>
            <person name="Kuo A."/>
            <person name="Thoen E."/>
            <person name="Andreopoulos B."/>
            <person name="Lu D."/>
            <person name="Skrede I."/>
            <person name="Drula E."/>
            <person name="Henrissat B."/>
            <person name="Morin E."/>
            <person name="Kohler A."/>
            <person name="Barry K."/>
            <person name="LaButti K."/>
            <person name="Morin E."/>
            <person name="Salamov A."/>
            <person name="Lipzen A."/>
            <person name="Mereny Z."/>
            <person name="Hegedus B."/>
            <person name="Baldrian P."/>
            <person name="Stursova M."/>
            <person name="Weitz H."/>
            <person name="Taylor A."/>
            <person name="Grigoriev I.V."/>
            <person name="Nagy L.G."/>
            <person name="Martin F."/>
            <person name="Kauserud H."/>
        </authorList>
    </citation>
    <scope>NUCLEOTIDE SEQUENCE</scope>
    <source>
        <strain evidence="2">CBHHK002</strain>
    </source>
</reference>
<gene>
    <name evidence="2" type="ORF">DFH08DRAFT_957799</name>
</gene>
<evidence type="ECO:0000256" key="1">
    <source>
        <dbReference type="SAM" id="MobiDB-lite"/>
    </source>
</evidence>
<proteinExistence type="predicted"/>
<sequence>MLSHCNHHDRPAPESSLALPTAPLVPQPLLVDCLPSTDLASLHRLRLESSLDSALAALALIHDTAPLTAATIFTPHMTKVLRALCRHATLLACPAATTPAPKCPTPPTNTDAATYAKAAADAAADHTTAPKVDIVPKVLKPHANEVQHPPSLSLSPSPSLSPSKARSPLPSQASPQHRPSRPRPHLVFRFDDGISEPPAGRLSPAMLLDALNKTVVTGQIDFDSTHWSRNGNLGICFTSGAVTTSEAEGRLPAMWGAIRRTLKYLKSTPLPRVDLGGPWPSVIVHNVPVPTATSSAESAAEDWLRQGGYEGTVQRITPLYSKETLSTKGTVPYHVSLISMAEAEFLVEHGALLFGSRCRVSHYTAKPRFSSKAA</sequence>
<dbReference type="Proteomes" id="UP001218218">
    <property type="component" value="Unassembled WGS sequence"/>
</dbReference>
<evidence type="ECO:0000313" key="3">
    <source>
        <dbReference type="Proteomes" id="UP001218218"/>
    </source>
</evidence>
<feature type="region of interest" description="Disordered" evidence="1">
    <location>
        <begin position="145"/>
        <end position="189"/>
    </location>
</feature>
<keyword evidence="3" id="KW-1185">Reference proteome</keyword>
<dbReference type="AlphaFoldDB" id="A0AAD7EUX6"/>
<accession>A0AAD7EUX6</accession>
<name>A0AAD7EUX6_9AGAR</name>
<evidence type="ECO:0000313" key="2">
    <source>
        <dbReference type="EMBL" id="KAJ7351484.1"/>
    </source>
</evidence>